<proteinExistence type="predicted"/>
<reference evidence="1" key="1">
    <citation type="submission" date="2021-05" db="EMBL/GenBank/DDBJ databases">
        <authorList>
            <person name="Scholz U."/>
            <person name="Mascher M."/>
            <person name="Fiebig A."/>
        </authorList>
    </citation>
    <scope>NUCLEOTIDE SEQUENCE [LARGE SCALE GENOMIC DNA]</scope>
</reference>
<accession>A0ACD5W500</accession>
<protein>
    <submittedName>
        <fullName evidence="1">Uncharacterized protein</fullName>
    </submittedName>
</protein>
<organism evidence="1 2">
    <name type="scientific">Avena sativa</name>
    <name type="common">Oat</name>
    <dbReference type="NCBI Taxonomy" id="4498"/>
    <lineage>
        <taxon>Eukaryota</taxon>
        <taxon>Viridiplantae</taxon>
        <taxon>Streptophyta</taxon>
        <taxon>Embryophyta</taxon>
        <taxon>Tracheophyta</taxon>
        <taxon>Spermatophyta</taxon>
        <taxon>Magnoliopsida</taxon>
        <taxon>Liliopsida</taxon>
        <taxon>Poales</taxon>
        <taxon>Poaceae</taxon>
        <taxon>BOP clade</taxon>
        <taxon>Pooideae</taxon>
        <taxon>Poodae</taxon>
        <taxon>Poeae</taxon>
        <taxon>Poeae Chloroplast Group 1 (Aveneae type)</taxon>
        <taxon>Aveninae</taxon>
        <taxon>Avena</taxon>
    </lineage>
</organism>
<evidence type="ECO:0000313" key="1">
    <source>
        <dbReference type="EnsemblPlants" id="AVESA.00010b.r2.3DG0566630.1.CDS"/>
    </source>
</evidence>
<evidence type="ECO:0000313" key="2">
    <source>
        <dbReference type="Proteomes" id="UP001732700"/>
    </source>
</evidence>
<reference evidence="1" key="2">
    <citation type="submission" date="2025-09" db="UniProtKB">
        <authorList>
            <consortium name="EnsemblPlants"/>
        </authorList>
    </citation>
    <scope>IDENTIFICATION</scope>
</reference>
<keyword evidence="2" id="KW-1185">Reference proteome</keyword>
<dbReference type="Proteomes" id="UP001732700">
    <property type="component" value="Chromosome 3D"/>
</dbReference>
<name>A0ACD5W500_AVESA</name>
<sequence>MRQPTPKPINTPLIKNKTKKQAKRMGSMARPLPDSRCNSASSTSSTLSSDLPTAAATDAATTASSSAMALAAPFPDLGVPLSASDLRTTAYEVLAAASRATGARPLTYIPQSATAATDSTSSSSSSLQHSLTSTAATKVKKALGLRSPSASKVGRAAPPRRPATVSEMVRVKLRITEKADSRIRRGLLRIAAGQLGRRAESMILPLAFLQQFKASDFPDPHEYVTWQLRNLKLLEAGLLVHPLVPLSKSDVYAQTLRQVIHKAYEDGPLDTGKDSESMQKLCSAVKSLAGRSLGGDSDECHWADGFPLNLHIYQMLVEACFDGETGTVVDEIDEVMELLKKTWVILGINQMLHNLYFTWALVNHFAMSGEVDIELLSAAENQLCEVAKDAKTTQDPDYCEVLSSTLSSIMGWTDKRLLAYHKTFNTNNIDSMQGIVSIQVSSAKILAEDISQEYRVRGKEQTDVVCSRIETYIRSSLSTAFAQMMEEAVSKRSSRNHVPVLSILAKDINDLATKERNVYSPILKEWHPFASGVAVATLHSCFGNELKQFIVGTTKLTPDTVQVLNAADKLEKNLVNIAVEDSVDSDDGGKSLIRQMPPYEAEKAIANLVKAWVKERVDKLKGSVDQSLQQETWSEKANRQNLAPSSVEMLKMMHEVLDAFFELPISTHSTLFPDLAAGLDRILQHYVSKAKSHYGTQSTPIPQLPHLTRCDVGPKLFKRKENPHVLMKRGSQVGSSTGNGACASDLPKLCVRINTLHYIRTEVENLKKKARKYLRNSELAQDGMIDGTNINFELSQTSCQDGIRRLCDTTAYNVVFSYLSHVLLDTLYVGGTASNRVDPLLRELHSVLGMISGIMYNEVVRDRLVTVLMKASFDGFLLVLLAGGPTRVFTLQDSQTIENDFRALRGLYLANGDGLPNELVDKASLEVKNVLPLLRTDTDSLIQRFKQTVSECHGSPAKSRFPIPPVPTQWSASNPNTILRVLCYRNDETASKFLKKTYNLPKKL</sequence>
<dbReference type="EnsemblPlants" id="AVESA.00010b.r2.3DG0566630.1">
    <property type="protein sequence ID" value="AVESA.00010b.r2.3DG0566630.1.CDS"/>
    <property type="gene ID" value="AVESA.00010b.r2.3DG0566630"/>
</dbReference>